<evidence type="ECO:0000256" key="6">
    <source>
        <dbReference type="ARBA" id="ARBA00022982"/>
    </source>
</evidence>
<keyword evidence="10" id="KW-0732">Signal</keyword>
<evidence type="ECO:0000256" key="9">
    <source>
        <dbReference type="PIRSR" id="PIRSR000005-2"/>
    </source>
</evidence>
<name>A0A5C6U1Y3_9BURK</name>
<comment type="subcellular location">
    <subcellularLocation>
        <location evidence="1">Periplasm</location>
    </subcellularLocation>
</comment>
<comment type="caution">
    <text evidence="12">The sequence shown here is derived from an EMBL/GenBank/DDBJ whole genome shotgun (WGS) entry which is preliminary data.</text>
</comment>
<feature type="binding site" description="covalent" evidence="8">
    <location>
        <position position="142"/>
    </location>
    <ligand>
        <name>heme c</name>
        <dbReference type="ChEBI" id="CHEBI:61717"/>
        <label>2</label>
    </ligand>
</feature>
<dbReference type="SUPFAM" id="SSF46626">
    <property type="entry name" value="Cytochrome c"/>
    <property type="match status" value="2"/>
</dbReference>
<feature type="binding site" description="covalent" evidence="8">
    <location>
        <position position="145"/>
    </location>
    <ligand>
        <name>heme c</name>
        <dbReference type="ChEBI" id="CHEBI:61717"/>
        <label>2</label>
    </ligand>
</feature>
<keyword evidence="2" id="KW-0813">Transport</keyword>
<evidence type="ECO:0000256" key="10">
    <source>
        <dbReference type="SAM" id="SignalP"/>
    </source>
</evidence>
<dbReference type="PIRSF" id="PIRSF000005">
    <property type="entry name" value="Cytochrome_c4"/>
    <property type="match status" value="1"/>
</dbReference>
<keyword evidence="6" id="KW-0249">Electron transport</keyword>
<feature type="chain" id="PRO_5022933539" evidence="10">
    <location>
        <begin position="25"/>
        <end position="207"/>
    </location>
</feature>
<feature type="binding site" description="covalent" evidence="8">
    <location>
        <position position="41"/>
    </location>
    <ligand>
        <name>heme c</name>
        <dbReference type="ChEBI" id="CHEBI:61717"/>
        <label>1</label>
    </ligand>
</feature>
<feature type="domain" description="Cytochrome c" evidence="11">
    <location>
        <begin position="16"/>
        <end position="111"/>
    </location>
</feature>
<dbReference type="InterPro" id="IPR050597">
    <property type="entry name" value="Cytochrome_c_Oxidase_Subunit"/>
</dbReference>
<evidence type="ECO:0000256" key="7">
    <source>
        <dbReference type="ARBA" id="ARBA00023004"/>
    </source>
</evidence>
<keyword evidence="3 8" id="KW-0349">Heme</keyword>
<dbReference type="PANTHER" id="PTHR33751">
    <property type="entry name" value="CBB3-TYPE CYTOCHROME C OXIDASE SUBUNIT FIXP"/>
    <property type="match status" value="1"/>
</dbReference>
<accession>A0A5C6U1Y3</accession>
<evidence type="ECO:0000256" key="4">
    <source>
        <dbReference type="ARBA" id="ARBA00022723"/>
    </source>
</evidence>
<dbReference type="PANTHER" id="PTHR33751:SF9">
    <property type="entry name" value="CYTOCHROME C4"/>
    <property type="match status" value="1"/>
</dbReference>
<dbReference type="Pfam" id="PF00034">
    <property type="entry name" value="Cytochrom_C"/>
    <property type="match status" value="2"/>
</dbReference>
<dbReference type="GO" id="GO:0005506">
    <property type="term" value="F:iron ion binding"/>
    <property type="evidence" value="ECO:0007669"/>
    <property type="project" value="InterPro"/>
</dbReference>
<dbReference type="GO" id="GO:0042597">
    <property type="term" value="C:periplasmic space"/>
    <property type="evidence" value="ECO:0007669"/>
    <property type="project" value="UniProtKB-SubCell"/>
</dbReference>
<feature type="signal peptide" evidence="10">
    <location>
        <begin position="1"/>
        <end position="24"/>
    </location>
</feature>
<evidence type="ECO:0000256" key="1">
    <source>
        <dbReference type="ARBA" id="ARBA00004418"/>
    </source>
</evidence>
<dbReference type="PROSITE" id="PS51007">
    <property type="entry name" value="CYTC"/>
    <property type="match status" value="2"/>
</dbReference>
<dbReference type="Gene3D" id="1.10.760.10">
    <property type="entry name" value="Cytochrome c-like domain"/>
    <property type="match status" value="2"/>
</dbReference>
<keyword evidence="4 9" id="KW-0479">Metal-binding</keyword>
<protein>
    <submittedName>
        <fullName evidence="12">Cytochrome c4</fullName>
    </submittedName>
</protein>
<dbReference type="InterPro" id="IPR024167">
    <property type="entry name" value="Cytochrome_c4-like"/>
</dbReference>
<feature type="binding site" description="axial binding residue" evidence="9">
    <location>
        <position position="88"/>
    </location>
    <ligand>
        <name>heme c</name>
        <dbReference type="ChEBI" id="CHEBI:61717"/>
        <label>1</label>
    </ligand>
    <ligandPart>
        <name>Fe</name>
        <dbReference type="ChEBI" id="CHEBI:18248"/>
    </ligandPart>
</feature>
<dbReference type="EMBL" id="VOPW01000001">
    <property type="protein sequence ID" value="TXC65776.1"/>
    <property type="molecule type" value="Genomic_DNA"/>
</dbReference>
<feature type="binding site" description="covalent" evidence="8">
    <location>
        <position position="44"/>
    </location>
    <ligand>
        <name>heme c</name>
        <dbReference type="ChEBI" id="CHEBI:61717"/>
        <label>1</label>
    </ligand>
</feature>
<evidence type="ECO:0000256" key="3">
    <source>
        <dbReference type="ARBA" id="ARBA00022617"/>
    </source>
</evidence>
<keyword evidence="13" id="KW-1185">Reference proteome</keyword>
<keyword evidence="5" id="KW-0574">Periplasm</keyword>
<evidence type="ECO:0000313" key="12">
    <source>
        <dbReference type="EMBL" id="TXC65776.1"/>
    </source>
</evidence>
<reference evidence="12 13" key="1">
    <citation type="submission" date="2019-08" db="EMBL/GenBank/DDBJ databases">
        <authorList>
            <person name="Khan S.A."/>
            <person name="Jeon C.O."/>
            <person name="Jeong S.E."/>
        </authorList>
    </citation>
    <scope>NUCLEOTIDE SEQUENCE [LARGE SCALE GENOMIC DNA]</scope>
    <source>
        <strain evidence="13">IMCC1728</strain>
    </source>
</reference>
<sequence>MTSLKKLPTLAAIAAIAATAGAQAQSSKADLESVQRAVHVCASCHGENGNSTKPLIPSLAGQMREYTIRQLKDFRSQSRSETDIQAYMWGISALLSDEQIEGFADYYAAQKPAPGKSTNPKLEAIGKVIYEKGLADKGVLPCKQCHGDNAEGASGFPRPAGQKADYVYKQLQAFRTPLRPHGVVMKNEIAAMTPQQLKAVAAYVQSR</sequence>
<dbReference type="InterPro" id="IPR009056">
    <property type="entry name" value="Cyt_c-like_dom"/>
</dbReference>
<feature type="binding site" description="axial binding residue" evidence="9">
    <location>
        <position position="146"/>
    </location>
    <ligand>
        <name>heme c</name>
        <dbReference type="ChEBI" id="CHEBI:61717"/>
        <label>2</label>
    </ligand>
    <ligandPart>
        <name>Fe</name>
        <dbReference type="ChEBI" id="CHEBI:18248"/>
    </ligandPart>
</feature>
<evidence type="ECO:0000256" key="2">
    <source>
        <dbReference type="ARBA" id="ARBA00022448"/>
    </source>
</evidence>
<organism evidence="12 13">
    <name type="scientific">Piscinibacter aquaticus</name>
    <dbReference type="NCBI Taxonomy" id="392597"/>
    <lineage>
        <taxon>Bacteria</taxon>
        <taxon>Pseudomonadati</taxon>
        <taxon>Pseudomonadota</taxon>
        <taxon>Betaproteobacteria</taxon>
        <taxon>Burkholderiales</taxon>
        <taxon>Sphaerotilaceae</taxon>
        <taxon>Piscinibacter</taxon>
    </lineage>
</organism>
<dbReference type="GO" id="GO:0009055">
    <property type="term" value="F:electron transfer activity"/>
    <property type="evidence" value="ECO:0007669"/>
    <property type="project" value="InterPro"/>
</dbReference>
<evidence type="ECO:0000313" key="13">
    <source>
        <dbReference type="Proteomes" id="UP000321832"/>
    </source>
</evidence>
<dbReference type="AlphaFoldDB" id="A0A5C6U1Y3"/>
<dbReference type="Proteomes" id="UP000321832">
    <property type="component" value="Unassembled WGS sequence"/>
</dbReference>
<gene>
    <name evidence="12" type="ORF">FSC37_06230</name>
</gene>
<evidence type="ECO:0000259" key="11">
    <source>
        <dbReference type="PROSITE" id="PS51007"/>
    </source>
</evidence>
<proteinExistence type="predicted"/>
<comment type="PTM">
    <text evidence="8">Binds 2 heme c groups covalently per subunit.</text>
</comment>
<keyword evidence="7 9" id="KW-0408">Iron</keyword>
<feature type="domain" description="Cytochrome c" evidence="11">
    <location>
        <begin position="121"/>
        <end position="207"/>
    </location>
</feature>
<dbReference type="GO" id="GO:0020037">
    <property type="term" value="F:heme binding"/>
    <property type="evidence" value="ECO:0007669"/>
    <property type="project" value="InterPro"/>
</dbReference>
<feature type="binding site" description="axial binding residue" evidence="9">
    <location>
        <position position="185"/>
    </location>
    <ligand>
        <name>heme c</name>
        <dbReference type="ChEBI" id="CHEBI:61717"/>
        <label>2</label>
    </ligand>
    <ligandPart>
        <name>Fe</name>
        <dbReference type="ChEBI" id="CHEBI:18248"/>
    </ligandPart>
</feature>
<feature type="binding site" description="axial binding residue" evidence="9">
    <location>
        <position position="45"/>
    </location>
    <ligand>
        <name>heme c</name>
        <dbReference type="ChEBI" id="CHEBI:61717"/>
        <label>1</label>
    </ligand>
    <ligandPart>
        <name>Fe</name>
        <dbReference type="ChEBI" id="CHEBI:18248"/>
    </ligandPart>
</feature>
<evidence type="ECO:0000256" key="8">
    <source>
        <dbReference type="PIRSR" id="PIRSR000005-1"/>
    </source>
</evidence>
<evidence type="ECO:0000256" key="5">
    <source>
        <dbReference type="ARBA" id="ARBA00022764"/>
    </source>
</evidence>
<dbReference type="InterPro" id="IPR036909">
    <property type="entry name" value="Cyt_c-like_dom_sf"/>
</dbReference>